<evidence type="ECO:0000313" key="2">
    <source>
        <dbReference type="EMBL" id="GAO01064.1"/>
    </source>
</evidence>
<name>A0A0D6QCJ2_KOMXY</name>
<protein>
    <recommendedName>
        <fullName evidence="1">Antitoxin-like ribbon-helix-helix domain-containing protein</fullName>
    </recommendedName>
</protein>
<reference evidence="2 3" key="1">
    <citation type="submission" date="2012-11" db="EMBL/GenBank/DDBJ databases">
        <title>Whole genome sequence of Gluconacetobacter xylinus NBRC 13693.</title>
        <authorList>
            <person name="Azuma Y."/>
            <person name="Higashiura N."/>
            <person name="Hirakawa H."/>
            <person name="Matsushita K."/>
        </authorList>
    </citation>
    <scope>NUCLEOTIDE SEQUENCE [LARGE SCALE GENOMIC DNA]</scope>
    <source>
        <strain evidence="2 3">NBRC 13693</strain>
    </source>
</reference>
<dbReference type="AlphaFoldDB" id="A0A0D6QCJ2"/>
<feature type="domain" description="Antitoxin-like ribbon-helix-helix" evidence="1">
    <location>
        <begin position="33"/>
        <end position="81"/>
    </location>
</feature>
<dbReference type="InterPro" id="IPR046765">
    <property type="entry name" value="Antitox_RHH"/>
</dbReference>
<comment type="caution">
    <text evidence="2">The sequence shown here is derived from an EMBL/GenBank/DDBJ whole genome shotgun (WGS) entry which is preliminary data.</text>
</comment>
<dbReference type="Proteomes" id="UP000032683">
    <property type="component" value="Unassembled WGS sequence"/>
</dbReference>
<evidence type="ECO:0000313" key="3">
    <source>
        <dbReference type="Proteomes" id="UP000032683"/>
    </source>
</evidence>
<dbReference type="Pfam" id="PF20605">
    <property type="entry name" value="Antitox_RHH"/>
    <property type="match status" value="1"/>
</dbReference>
<gene>
    <name evidence="2" type="ORF">Gxy13693_098_009</name>
</gene>
<organism evidence="2 3">
    <name type="scientific">Komagataeibacter xylinus NBRC 13693</name>
    <dbReference type="NCBI Taxonomy" id="1234668"/>
    <lineage>
        <taxon>Bacteria</taxon>
        <taxon>Pseudomonadati</taxon>
        <taxon>Pseudomonadota</taxon>
        <taxon>Alphaproteobacteria</taxon>
        <taxon>Acetobacterales</taxon>
        <taxon>Acetobacteraceae</taxon>
        <taxon>Komagataeibacter</taxon>
    </lineage>
</organism>
<dbReference type="RefSeq" id="WP_081500038.1">
    <property type="nucleotide sequence ID" value="NZ_BANJ01000098.1"/>
</dbReference>
<accession>A0A0D6QCJ2</accession>
<evidence type="ECO:0000259" key="1">
    <source>
        <dbReference type="Pfam" id="PF20605"/>
    </source>
</evidence>
<proteinExistence type="predicted"/>
<dbReference type="EMBL" id="BANJ01000098">
    <property type="protein sequence ID" value="GAO01064.1"/>
    <property type="molecule type" value="Genomic_DNA"/>
</dbReference>
<sequence length="85" mass="9292">MSRFAGLKKTVAPSVVEPEAQAVVEKARPRNPREGKRAVVGYFSPAVSKGLHQLALDTDTTIQGLIGEAIDDLMRKHGRHPFGER</sequence>